<organism evidence="8 9">
    <name type="scientific">[Clostridium] hylemonae DSM 15053</name>
    <dbReference type="NCBI Taxonomy" id="553973"/>
    <lineage>
        <taxon>Bacteria</taxon>
        <taxon>Bacillati</taxon>
        <taxon>Bacillota</taxon>
        <taxon>Clostridia</taxon>
        <taxon>Lachnospirales</taxon>
        <taxon>Lachnospiraceae</taxon>
    </lineage>
</organism>
<comment type="subunit">
    <text evidence="2 5">Homopentamer.</text>
</comment>
<evidence type="ECO:0000256" key="3">
    <source>
        <dbReference type="ARBA" id="ARBA00023054"/>
    </source>
</evidence>
<comment type="similarity">
    <text evidence="1 5">Belongs to the FliD family.</text>
</comment>
<dbReference type="HOGENOM" id="CLU_015182_0_0_9"/>
<evidence type="ECO:0000259" key="7">
    <source>
        <dbReference type="Pfam" id="PF07195"/>
    </source>
</evidence>
<dbReference type="Pfam" id="PF02465">
    <property type="entry name" value="FliD_N"/>
    <property type="match status" value="1"/>
</dbReference>
<proteinExistence type="inferred from homology"/>
<evidence type="ECO:0000313" key="9">
    <source>
        <dbReference type="Proteomes" id="UP000004893"/>
    </source>
</evidence>
<evidence type="ECO:0000259" key="6">
    <source>
        <dbReference type="Pfam" id="PF02465"/>
    </source>
</evidence>
<reference evidence="8" key="1">
    <citation type="submission" date="2009-02" db="EMBL/GenBank/DDBJ databases">
        <authorList>
            <person name="Fulton L."/>
            <person name="Clifton S."/>
            <person name="Fulton B."/>
            <person name="Xu J."/>
            <person name="Minx P."/>
            <person name="Pepin K.H."/>
            <person name="Johnson M."/>
            <person name="Bhonagiri V."/>
            <person name="Nash W.E."/>
            <person name="Mardis E.R."/>
            <person name="Wilson R.K."/>
        </authorList>
    </citation>
    <scope>NUCLEOTIDE SEQUENCE [LARGE SCALE GENOMIC DNA]</scope>
    <source>
        <strain evidence="8">DSM 15053</strain>
    </source>
</reference>
<comment type="function">
    <text evidence="5">Required for morphogenesis and for the elongation of the flagellar filament by facilitating polymerization of the flagellin monomers at the tip of growing filament. Forms a capping structure, which prevents flagellin subunits (transported through the central channel of the flagellum) from leaking out without polymerization at the distal end.</text>
</comment>
<dbReference type="InterPro" id="IPR003481">
    <property type="entry name" value="FliD_N"/>
</dbReference>
<evidence type="ECO:0000256" key="2">
    <source>
        <dbReference type="ARBA" id="ARBA00011255"/>
    </source>
</evidence>
<evidence type="ECO:0000313" key="8">
    <source>
        <dbReference type="EMBL" id="EEG74036.1"/>
    </source>
</evidence>
<dbReference type="Pfam" id="PF07195">
    <property type="entry name" value="FliD_C"/>
    <property type="match status" value="1"/>
</dbReference>
<keyword evidence="8" id="KW-0282">Flagellum</keyword>
<dbReference type="InterPro" id="IPR040026">
    <property type="entry name" value="FliD"/>
</dbReference>
<dbReference type="STRING" id="553973.CLOHYLEM_06042"/>
<dbReference type="Proteomes" id="UP000004893">
    <property type="component" value="Unassembled WGS sequence"/>
</dbReference>
<keyword evidence="3" id="KW-0175">Coiled coil</keyword>
<dbReference type="PANTHER" id="PTHR30288">
    <property type="entry name" value="FLAGELLAR CAP/ASSEMBLY PROTEIN FLID"/>
    <property type="match status" value="1"/>
</dbReference>
<dbReference type="GO" id="GO:0071973">
    <property type="term" value="P:bacterial-type flagellum-dependent cell motility"/>
    <property type="evidence" value="ECO:0007669"/>
    <property type="project" value="TreeGrafter"/>
</dbReference>
<dbReference type="GO" id="GO:0009421">
    <property type="term" value="C:bacterial-type flagellum filament cap"/>
    <property type="evidence" value="ECO:0007669"/>
    <property type="project" value="InterPro"/>
</dbReference>
<gene>
    <name evidence="8" type="primary">fliD</name>
    <name evidence="8" type="ORF">CLOHYLEM_06042</name>
</gene>
<dbReference type="RefSeq" id="WP_006443389.1">
    <property type="nucleotide sequence ID" value="NZ_CP036524.1"/>
</dbReference>
<dbReference type="AlphaFoldDB" id="C0C1M2"/>
<dbReference type="GO" id="GO:0009424">
    <property type="term" value="C:bacterial-type flagellum hook"/>
    <property type="evidence" value="ECO:0007669"/>
    <property type="project" value="UniProtKB-UniRule"/>
</dbReference>
<keyword evidence="8" id="KW-0969">Cilium</keyword>
<comment type="subcellular location">
    <subcellularLocation>
        <location evidence="5">Secreted</location>
    </subcellularLocation>
    <subcellularLocation>
        <location evidence="5">Bacterial flagellum</location>
    </subcellularLocation>
</comment>
<evidence type="ECO:0000256" key="4">
    <source>
        <dbReference type="ARBA" id="ARBA00023143"/>
    </source>
</evidence>
<evidence type="ECO:0000256" key="5">
    <source>
        <dbReference type="RuleBase" id="RU362066"/>
    </source>
</evidence>
<keyword evidence="9" id="KW-1185">Reference proteome</keyword>
<reference evidence="8" key="2">
    <citation type="submission" date="2013-06" db="EMBL/GenBank/DDBJ databases">
        <title>Draft genome sequence of Clostridium hylemonae (DSM 15053).</title>
        <authorList>
            <person name="Sudarsanam P."/>
            <person name="Ley R."/>
            <person name="Guruge J."/>
            <person name="Turnbaugh P.J."/>
            <person name="Mahowald M."/>
            <person name="Liep D."/>
            <person name="Gordon J."/>
        </authorList>
    </citation>
    <scope>NUCLEOTIDE SEQUENCE</scope>
    <source>
        <strain evidence="8">DSM 15053</strain>
    </source>
</reference>
<dbReference type="EMBL" id="ABYI02000022">
    <property type="protein sequence ID" value="EEG74036.1"/>
    <property type="molecule type" value="Genomic_DNA"/>
</dbReference>
<dbReference type="OrthoDB" id="9776025at2"/>
<sequence>MASISGLGSTSLNSTSSLRGYGGLASGLDRDTLIENMTYATRSKIAAQKQKKQTYQWMQEAIRNITGKVYEFSNTYTSYSSSSNLLGSKLFSRNQVTALGANSSYLSVSGSSVSADTISILGVKSLAQDAKMTSSNAVSNQIMQTGGISNDLSVETEADVVSGESLFIKYGTKMYSVTLNRGAEYDYSTPEKTAESMNKLLSNISIGNGKTLGDVMEVKENAGRMSFISKDTSGNELKLAGSTGDLLTDLGFMAAGERFELLQDARTVITADGLEAVEDAQVTQTMSLAKQLSGKQISFSYNGSIKWIELDEYDDASTLDDVKNDLQSKLNEAFGRGRIEVGLAADAGDGSKSHLTFKTTLPGGGDDNSSVLSMTAADRGVLGNHSVFGVQGGESNRLNLSASLADSGLVRGGAVDPGRGMTIKNAGGTEIDLRDYGLDWNSSVSEIINKVNETKELGIKITYQSNADRFVVQSTEQGASGEIDLSGNLADIMFGTRGTDYTTEDGKDAVILVKYAGSGEEMEITRGSNSMTIDGLNITLKGTFGYDSSGNHISDTEAVTFDAQVDVENTAKVVKEMVEAYNEIVKLINSEASQKPNRNYKPLTDEQRDELSESQIEKWETEAKKGLLFNDTDVSAFADGLRFIIPSEMRSQFEKMGITVSTNYADNGKIVFDEEAFKAALGENPDAVREAFSKEPEKREDGTVSQGGLMTNMKTIMDRYASMTGATKGILVERAGSVYAPTTVLKNGLQKKIDDVDDYIDRLTDKLKTEQDRYISQFTSLETLISQMNSQSSYLSSMFAQ</sequence>
<protein>
    <recommendedName>
        <fullName evidence="5">Flagellar hook-associated protein 2</fullName>
        <shortName evidence="5">HAP2</shortName>
    </recommendedName>
    <alternativeName>
        <fullName evidence="5">Flagellar cap protein</fullName>
    </alternativeName>
</protein>
<keyword evidence="8" id="KW-0966">Cell projection</keyword>
<dbReference type="GO" id="GO:0005576">
    <property type="term" value="C:extracellular region"/>
    <property type="evidence" value="ECO:0007669"/>
    <property type="project" value="UniProtKB-SubCell"/>
</dbReference>
<comment type="caution">
    <text evidence="8">The sequence shown here is derived from an EMBL/GenBank/DDBJ whole genome shotgun (WGS) entry which is preliminary data.</text>
</comment>
<dbReference type="GO" id="GO:0007155">
    <property type="term" value="P:cell adhesion"/>
    <property type="evidence" value="ECO:0007669"/>
    <property type="project" value="InterPro"/>
</dbReference>
<keyword evidence="5" id="KW-0964">Secreted</keyword>
<feature type="domain" description="Flagellar hook-associated protein 2 N-terminal" evidence="6">
    <location>
        <begin position="26"/>
        <end position="129"/>
    </location>
</feature>
<keyword evidence="4 5" id="KW-0975">Bacterial flagellum</keyword>
<dbReference type="PANTHER" id="PTHR30288:SF0">
    <property type="entry name" value="FLAGELLAR HOOK-ASSOCIATED PROTEIN 2"/>
    <property type="match status" value="1"/>
</dbReference>
<dbReference type="InterPro" id="IPR010809">
    <property type="entry name" value="FliD_C"/>
</dbReference>
<name>C0C1M2_9FIRM</name>
<accession>C0C1M2</accession>
<evidence type="ECO:0000256" key="1">
    <source>
        <dbReference type="ARBA" id="ARBA00009764"/>
    </source>
</evidence>
<feature type="domain" description="Flagellar hook-associated protein 2 C-terminal" evidence="7">
    <location>
        <begin position="517"/>
        <end position="790"/>
    </location>
</feature>
<dbReference type="eggNOG" id="COG1345">
    <property type="taxonomic scope" value="Bacteria"/>
</dbReference>